<keyword evidence="2" id="KW-0460">Magnesium</keyword>
<keyword evidence="2" id="KW-0479">Metal-binding</keyword>
<organism evidence="3 4">
    <name type="scientific">Actinomadura fibrosa</name>
    <dbReference type="NCBI Taxonomy" id="111802"/>
    <lineage>
        <taxon>Bacteria</taxon>
        <taxon>Bacillati</taxon>
        <taxon>Actinomycetota</taxon>
        <taxon>Actinomycetes</taxon>
        <taxon>Streptosporangiales</taxon>
        <taxon>Thermomonosporaceae</taxon>
        <taxon>Actinomadura</taxon>
    </lineage>
</organism>
<name>A0ABW2XK15_9ACTN</name>
<keyword evidence="4" id="KW-1185">Reference proteome</keyword>
<comment type="similarity">
    <text evidence="2">Belongs to the terpene synthase family.</text>
</comment>
<dbReference type="SFLD" id="SFLDG01020">
    <property type="entry name" value="Terpene_Cyclase_Like_2"/>
    <property type="match status" value="1"/>
</dbReference>
<dbReference type="EMBL" id="JBHTGP010000010">
    <property type="protein sequence ID" value="MFD0686384.1"/>
    <property type="molecule type" value="Genomic_DNA"/>
</dbReference>
<keyword evidence="1 2" id="KW-0456">Lyase</keyword>
<evidence type="ECO:0000256" key="2">
    <source>
        <dbReference type="RuleBase" id="RU366034"/>
    </source>
</evidence>
<gene>
    <name evidence="3" type="ORF">ACFQZM_17925</name>
</gene>
<dbReference type="InterPro" id="IPR008949">
    <property type="entry name" value="Isoprenoid_synthase_dom_sf"/>
</dbReference>
<evidence type="ECO:0000256" key="1">
    <source>
        <dbReference type="ARBA" id="ARBA00023239"/>
    </source>
</evidence>
<comment type="caution">
    <text evidence="3">The sequence shown here is derived from an EMBL/GenBank/DDBJ whole genome shotgun (WGS) entry which is preliminary data.</text>
</comment>
<proteinExistence type="inferred from homology"/>
<dbReference type="SUPFAM" id="SSF48576">
    <property type="entry name" value="Terpenoid synthases"/>
    <property type="match status" value="1"/>
</dbReference>
<dbReference type="SFLD" id="SFLDS00005">
    <property type="entry name" value="Isoprenoid_Synthase_Type_I"/>
    <property type="match status" value="1"/>
</dbReference>
<comment type="cofactor">
    <cofactor evidence="2">
        <name>Mg(2+)</name>
        <dbReference type="ChEBI" id="CHEBI:18420"/>
    </cofactor>
</comment>
<evidence type="ECO:0000313" key="4">
    <source>
        <dbReference type="Proteomes" id="UP001597063"/>
    </source>
</evidence>
<dbReference type="RefSeq" id="WP_131761815.1">
    <property type="nucleotide sequence ID" value="NZ_CAACUY010000190.1"/>
</dbReference>
<dbReference type="Proteomes" id="UP001597063">
    <property type="component" value="Unassembled WGS sequence"/>
</dbReference>
<sequence>MTLESTIPVLEFPNECPARINEHADAVCDESLAWTQAHDLLNADKVEEFRRVKLGYIAAMTNPHLPRESLRLVTDWYFWLYAMDDGYIDLARLGEPCAPIIQMCARLSRVAVDPEFPLDGAGRGASALRDLRLRIDEAATTVQLKRWIDSVNAYLMGLSWEVANQETRQFPALEEYVAMRRPASGTWTALLLMDIAAGYELGVPQLADRRFRELVDMAVDLIGLDNDFYSYAKEQAETRAMHNIIRAIADRERCTLDEAMLRYVEIHDDRTRRLLAIEEEIGGGLTDEGRRFVHGCKDWVRGNIEYSRSSERFTAYQLQ</sequence>
<dbReference type="PANTHER" id="PTHR35201">
    <property type="entry name" value="TERPENE SYNTHASE"/>
    <property type="match status" value="1"/>
</dbReference>
<dbReference type="Gene3D" id="1.10.600.10">
    <property type="entry name" value="Farnesyl Diphosphate Synthase"/>
    <property type="match status" value="1"/>
</dbReference>
<dbReference type="Pfam" id="PF19086">
    <property type="entry name" value="Terpene_syn_C_2"/>
    <property type="match status" value="1"/>
</dbReference>
<accession>A0ABW2XK15</accession>
<reference evidence="4" key="1">
    <citation type="journal article" date="2019" name="Int. J. Syst. Evol. Microbiol.">
        <title>The Global Catalogue of Microorganisms (GCM) 10K type strain sequencing project: providing services to taxonomists for standard genome sequencing and annotation.</title>
        <authorList>
            <consortium name="The Broad Institute Genomics Platform"/>
            <consortium name="The Broad Institute Genome Sequencing Center for Infectious Disease"/>
            <person name="Wu L."/>
            <person name="Ma J."/>
        </authorList>
    </citation>
    <scope>NUCLEOTIDE SEQUENCE [LARGE SCALE GENOMIC DNA]</scope>
    <source>
        <strain evidence="4">JCM 9371</strain>
    </source>
</reference>
<dbReference type="PANTHER" id="PTHR35201:SF4">
    <property type="entry name" value="BETA-PINACENE SYNTHASE-RELATED"/>
    <property type="match status" value="1"/>
</dbReference>
<dbReference type="InterPro" id="IPR034686">
    <property type="entry name" value="Terpene_cyclase-like_2"/>
</dbReference>
<evidence type="ECO:0000313" key="3">
    <source>
        <dbReference type="EMBL" id="MFD0686384.1"/>
    </source>
</evidence>
<dbReference type="EC" id="4.2.3.-" evidence="2"/>
<protein>
    <recommendedName>
        <fullName evidence="2">Terpene synthase</fullName>
        <ecNumber evidence="2">4.2.3.-</ecNumber>
    </recommendedName>
</protein>